<evidence type="ECO:0000313" key="2">
    <source>
        <dbReference type="Proteomes" id="UP001168821"/>
    </source>
</evidence>
<accession>A0AA38MB82</accession>
<name>A0AA38MB82_9CUCU</name>
<keyword evidence="2" id="KW-1185">Reference proteome</keyword>
<dbReference type="Proteomes" id="UP001168821">
    <property type="component" value="Unassembled WGS sequence"/>
</dbReference>
<evidence type="ECO:0000313" key="1">
    <source>
        <dbReference type="EMBL" id="KAJ3650093.1"/>
    </source>
</evidence>
<comment type="caution">
    <text evidence="1">The sequence shown here is derived from an EMBL/GenBank/DDBJ whole genome shotgun (WGS) entry which is preliminary data.</text>
</comment>
<dbReference type="EMBL" id="JALNTZ010000006">
    <property type="protein sequence ID" value="KAJ3650093.1"/>
    <property type="molecule type" value="Genomic_DNA"/>
</dbReference>
<reference evidence="1" key="1">
    <citation type="journal article" date="2023" name="G3 (Bethesda)">
        <title>Whole genome assemblies of Zophobas morio and Tenebrio molitor.</title>
        <authorList>
            <person name="Kaur S."/>
            <person name="Stinson S.A."/>
            <person name="diCenzo G.C."/>
        </authorList>
    </citation>
    <scope>NUCLEOTIDE SEQUENCE</scope>
    <source>
        <strain evidence="1">QUZm001</strain>
    </source>
</reference>
<gene>
    <name evidence="1" type="ORF">Zmor_021801</name>
</gene>
<sequence length="103" mass="11811">MFTACRASALTTRLRRSLSFLAYYYVLLCRHKLIKITDYTNTTSLKPYLKVDQEHHQKIVDHMQGRTATQNAIVTSGTFSSEGARLESEETANKIVYNNCTFQ</sequence>
<proteinExistence type="predicted"/>
<dbReference type="AlphaFoldDB" id="A0AA38MB82"/>
<protein>
    <submittedName>
        <fullName evidence="1">Uncharacterized protein</fullName>
    </submittedName>
</protein>
<organism evidence="1 2">
    <name type="scientific">Zophobas morio</name>
    <dbReference type="NCBI Taxonomy" id="2755281"/>
    <lineage>
        <taxon>Eukaryota</taxon>
        <taxon>Metazoa</taxon>
        <taxon>Ecdysozoa</taxon>
        <taxon>Arthropoda</taxon>
        <taxon>Hexapoda</taxon>
        <taxon>Insecta</taxon>
        <taxon>Pterygota</taxon>
        <taxon>Neoptera</taxon>
        <taxon>Endopterygota</taxon>
        <taxon>Coleoptera</taxon>
        <taxon>Polyphaga</taxon>
        <taxon>Cucujiformia</taxon>
        <taxon>Tenebrionidae</taxon>
        <taxon>Zophobas</taxon>
    </lineage>
</organism>